<name>A0A5Y5E8T7_SALER</name>
<comment type="caution">
    <text evidence="1">The sequence shown here is derived from an EMBL/GenBank/DDBJ whole genome shotgun (WGS) entry which is preliminary data.</text>
</comment>
<proteinExistence type="predicted"/>
<dbReference type="EMBL" id="AAJBOS010000014">
    <property type="protein sequence ID" value="ECK3694861.1"/>
    <property type="molecule type" value="Genomic_DNA"/>
</dbReference>
<reference evidence="1" key="1">
    <citation type="submission" date="2019-08" db="EMBL/GenBank/DDBJ databases">
        <authorList>
            <consortium name="PulseNet: The National Subtyping Network for Foodborne Disease Surveillance"/>
            <person name="Tarr C.L."/>
            <person name="Trees E."/>
            <person name="Katz L.S."/>
            <person name="Carleton-Romer H.A."/>
            <person name="Stroika S."/>
            <person name="Kucerova Z."/>
            <person name="Roache K.F."/>
            <person name="Sabol A.L."/>
            <person name="Besser J."/>
            <person name="Gerner-Smidt P."/>
        </authorList>
    </citation>
    <scope>NUCLEOTIDE SEQUENCE</scope>
    <source>
        <strain evidence="1">PNUSAS085814</strain>
    </source>
</reference>
<sequence length="109" mass="12369">MKEGIYTVVFESSQQSVGEGVVVINNGRVHGGDMAFTIRGIMKRPVMELEVHYYNRDIPSVVLGMEEDYWLEMSYREAGEGRYVFSGHVKGHPERMLKACAVFLTPLLK</sequence>
<protein>
    <submittedName>
        <fullName evidence="1">Nucleoside transporter</fullName>
    </submittedName>
</protein>
<gene>
    <name evidence="1" type="ORF">FRJ88_23260</name>
</gene>
<organism evidence="1">
    <name type="scientific">Salmonella enterica</name>
    <name type="common">Salmonella choleraesuis</name>
    <dbReference type="NCBI Taxonomy" id="28901"/>
    <lineage>
        <taxon>Bacteria</taxon>
        <taxon>Pseudomonadati</taxon>
        <taxon>Pseudomonadota</taxon>
        <taxon>Gammaproteobacteria</taxon>
        <taxon>Enterobacterales</taxon>
        <taxon>Enterobacteriaceae</taxon>
        <taxon>Salmonella</taxon>
    </lineage>
</organism>
<dbReference type="Gene3D" id="2.40.128.380">
    <property type="entry name" value="T3SS negative regulator GrlR"/>
    <property type="match status" value="1"/>
</dbReference>
<dbReference type="AlphaFoldDB" id="A0A5Y5E8T7"/>
<evidence type="ECO:0000313" key="1">
    <source>
        <dbReference type="EMBL" id="ECK3694861.1"/>
    </source>
</evidence>
<accession>A0A5Y5E8T7</accession>
<dbReference type="InterPro" id="IPR043019">
    <property type="entry name" value="GrlR_sf"/>
</dbReference>